<dbReference type="PANTHER" id="PTHR11649">
    <property type="entry name" value="MSS1/TRME-RELATED GTP-BINDING PROTEIN"/>
    <property type="match status" value="1"/>
</dbReference>
<evidence type="ECO:0000256" key="7">
    <source>
        <dbReference type="ARBA" id="ARBA00023134"/>
    </source>
</evidence>
<keyword evidence="3 10" id="KW-0132">Cell division</keyword>
<dbReference type="NCBIfam" id="TIGR03598">
    <property type="entry name" value="GTPase_YsxC"/>
    <property type="match status" value="1"/>
</dbReference>
<dbReference type="CDD" id="cd01876">
    <property type="entry name" value="YihA_EngB"/>
    <property type="match status" value="1"/>
</dbReference>
<reference evidence="12 13" key="1">
    <citation type="submission" date="2024-03" db="EMBL/GenBank/DDBJ databases">
        <title>Complete Genome Sequence and Annotation of Ignatzschineria larvae DSM 13226.</title>
        <authorList>
            <person name="Cantrell E."/>
            <person name="Burcham Z.M."/>
        </authorList>
    </citation>
    <scope>NUCLEOTIDE SEQUENCE [LARGE SCALE GENOMIC DNA]</scope>
    <source>
        <strain evidence="12 13">DSM 13226</strain>
    </source>
</reference>
<evidence type="ECO:0000256" key="2">
    <source>
        <dbReference type="ARBA" id="ARBA00009638"/>
    </source>
</evidence>
<dbReference type="InterPro" id="IPR006073">
    <property type="entry name" value="GTP-bd"/>
</dbReference>
<sequence>MQPIRNLLRKTTFATSANGLNQLPEDSIGEIAFAGRSNAGKSSALNLLTGQKNLARTSKTPGRTQLINYFTIQEGLYLVDLPGYGYAKVPLPMREHWQKILQGYFETRTTLDGLIMLMDSRHPLTDLDRQMLHWCEFQELPTHILLTKADKLSKSEANNTLFKVRKSLEADFTTPITVQLFSSTKPEIGLNEALDYLGSWISHHEA</sequence>
<dbReference type="InterPro" id="IPR027417">
    <property type="entry name" value="P-loop_NTPase"/>
</dbReference>
<evidence type="ECO:0000256" key="3">
    <source>
        <dbReference type="ARBA" id="ARBA00022618"/>
    </source>
</evidence>
<dbReference type="EMBL" id="CP150637">
    <property type="protein sequence ID" value="WZW88090.1"/>
    <property type="molecule type" value="Genomic_DNA"/>
</dbReference>
<keyword evidence="8 10" id="KW-0717">Septation</keyword>
<keyword evidence="9 10" id="KW-0131">Cell cycle</keyword>
<keyword evidence="4" id="KW-0479">Metal-binding</keyword>
<feature type="domain" description="EngB-type G" evidence="11">
    <location>
        <begin position="27"/>
        <end position="203"/>
    </location>
</feature>
<evidence type="ECO:0000256" key="4">
    <source>
        <dbReference type="ARBA" id="ARBA00022723"/>
    </source>
</evidence>
<dbReference type="HAMAP" id="MF_00321">
    <property type="entry name" value="GTPase_EngB"/>
    <property type="match status" value="1"/>
</dbReference>
<dbReference type="PROSITE" id="PS51706">
    <property type="entry name" value="G_ENGB"/>
    <property type="match status" value="1"/>
</dbReference>
<evidence type="ECO:0000256" key="8">
    <source>
        <dbReference type="ARBA" id="ARBA00023210"/>
    </source>
</evidence>
<dbReference type="RefSeq" id="WP_211240385.1">
    <property type="nucleotide sequence ID" value="NZ_AZOD01000006.1"/>
</dbReference>
<keyword evidence="13" id="KW-1185">Reference proteome</keyword>
<dbReference type="Pfam" id="PF01926">
    <property type="entry name" value="MMR_HSR1"/>
    <property type="match status" value="1"/>
</dbReference>
<proteinExistence type="inferred from homology"/>
<keyword evidence="6" id="KW-0460">Magnesium</keyword>
<dbReference type="Proteomes" id="UP001449178">
    <property type="component" value="Chromosome"/>
</dbReference>
<organism evidence="12 13">
    <name type="scientific">Ignatzschineria larvae DSM 13226</name>
    <dbReference type="NCBI Taxonomy" id="1111732"/>
    <lineage>
        <taxon>Bacteria</taxon>
        <taxon>Pseudomonadati</taxon>
        <taxon>Pseudomonadota</taxon>
        <taxon>Gammaproteobacteria</taxon>
        <taxon>Cardiobacteriales</taxon>
        <taxon>Ignatzschineriaceae</taxon>
        <taxon>Ignatzschineria</taxon>
    </lineage>
</organism>
<dbReference type="PANTHER" id="PTHR11649:SF13">
    <property type="entry name" value="ENGB-TYPE G DOMAIN-CONTAINING PROTEIN"/>
    <property type="match status" value="1"/>
</dbReference>
<dbReference type="Gene3D" id="3.40.50.300">
    <property type="entry name" value="P-loop containing nucleotide triphosphate hydrolases"/>
    <property type="match status" value="1"/>
</dbReference>
<evidence type="ECO:0000259" key="11">
    <source>
        <dbReference type="PROSITE" id="PS51706"/>
    </source>
</evidence>
<comment type="function">
    <text evidence="10">Necessary for normal cell division and for the maintenance of normal septation.</text>
</comment>
<dbReference type="SUPFAM" id="SSF52540">
    <property type="entry name" value="P-loop containing nucleoside triphosphate hydrolases"/>
    <property type="match status" value="1"/>
</dbReference>
<comment type="cofactor">
    <cofactor evidence="1">
        <name>Mg(2+)</name>
        <dbReference type="ChEBI" id="CHEBI:18420"/>
    </cofactor>
</comment>
<gene>
    <name evidence="12" type="primary">yihA</name>
    <name evidence="10" type="synonym">engB</name>
    <name evidence="12" type="ORF">WMO13_01510</name>
</gene>
<evidence type="ECO:0000313" key="13">
    <source>
        <dbReference type="Proteomes" id="UP001449178"/>
    </source>
</evidence>
<evidence type="ECO:0000256" key="1">
    <source>
        <dbReference type="ARBA" id="ARBA00001946"/>
    </source>
</evidence>
<dbReference type="InterPro" id="IPR030393">
    <property type="entry name" value="G_ENGB_dom"/>
</dbReference>
<evidence type="ECO:0000313" key="12">
    <source>
        <dbReference type="EMBL" id="WZW88090.1"/>
    </source>
</evidence>
<protein>
    <recommendedName>
        <fullName evidence="10">Probable GTP-binding protein EngB</fullName>
    </recommendedName>
</protein>
<evidence type="ECO:0000256" key="10">
    <source>
        <dbReference type="HAMAP-Rule" id="MF_00321"/>
    </source>
</evidence>
<keyword evidence="5 10" id="KW-0547">Nucleotide-binding</keyword>
<keyword evidence="7 10" id="KW-0342">GTP-binding</keyword>
<evidence type="ECO:0000256" key="5">
    <source>
        <dbReference type="ARBA" id="ARBA00022741"/>
    </source>
</evidence>
<name>A0ABZ3BZX2_9GAMM</name>
<evidence type="ECO:0000256" key="6">
    <source>
        <dbReference type="ARBA" id="ARBA00022842"/>
    </source>
</evidence>
<comment type="similarity">
    <text evidence="2 10">Belongs to the TRAFAC class TrmE-Era-EngA-EngB-Septin-like GTPase superfamily. EngB GTPase family.</text>
</comment>
<dbReference type="InterPro" id="IPR019987">
    <property type="entry name" value="GTP-bd_ribosome_bio_YsxC"/>
</dbReference>
<evidence type="ECO:0000256" key="9">
    <source>
        <dbReference type="ARBA" id="ARBA00023306"/>
    </source>
</evidence>
<accession>A0ABZ3BZX2</accession>